<dbReference type="Proteomes" id="UP001219525">
    <property type="component" value="Unassembled WGS sequence"/>
</dbReference>
<name>A0AAD6VUR6_9AGAR</name>
<organism evidence="1 2">
    <name type="scientific">Mycena pura</name>
    <dbReference type="NCBI Taxonomy" id="153505"/>
    <lineage>
        <taxon>Eukaryota</taxon>
        <taxon>Fungi</taxon>
        <taxon>Dikarya</taxon>
        <taxon>Basidiomycota</taxon>
        <taxon>Agaricomycotina</taxon>
        <taxon>Agaricomycetes</taxon>
        <taxon>Agaricomycetidae</taxon>
        <taxon>Agaricales</taxon>
        <taxon>Marasmiineae</taxon>
        <taxon>Mycenaceae</taxon>
        <taxon>Mycena</taxon>
    </lineage>
</organism>
<gene>
    <name evidence="1" type="ORF">GGX14DRAFT_558755</name>
</gene>
<dbReference type="EMBL" id="JARJCW010000008">
    <property type="protein sequence ID" value="KAJ7221254.1"/>
    <property type="molecule type" value="Genomic_DNA"/>
</dbReference>
<comment type="caution">
    <text evidence="1">The sequence shown here is derived from an EMBL/GenBank/DDBJ whole genome shotgun (WGS) entry which is preliminary data.</text>
</comment>
<sequence>MAPPGWMTPAQHAVVPPFFPDYSKYQASKKLYKFWPLVYEAWFHAFPEEAQLGIDKATATVEELDALRRATEKRKGQLQIWFRNQRAKTARAAGHTTTLSNTTLTSALFTGKSKRSRIHKPIEAWYLIQDLI</sequence>
<dbReference type="AlphaFoldDB" id="A0AAD6VUR6"/>
<reference evidence="1" key="1">
    <citation type="submission" date="2023-03" db="EMBL/GenBank/DDBJ databases">
        <title>Massive genome expansion in bonnet fungi (Mycena s.s.) driven by repeated elements and novel gene families across ecological guilds.</title>
        <authorList>
            <consortium name="Lawrence Berkeley National Laboratory"/>
            <person name="Harder C.B."/>
            <person name="Miyauchi S."/>
            <person name="Viragh M."/>
            <person name="Kuo A."/>
            <person name="Thoen E."/>
            <person name="Andreopoulos B."/>
            <person name="Lu D."/>
            <person name="Skrede I."/>
            <person name="Drula E."/>
            <person name="Henrissat B."/>
            <person name="Morin E."/>
            <person name="Kohler A."/>
            <person name="Barry K."/>
            <person name="LaButti K."/>
            <person name="Morin E."/>
            <person name="Salamov A."/>
            <person name="Lipzen A."/>
            <person name="Mereny Z."/>
            <person name="Hegedus B."/>
            <person name="Baldrian P."/>
            <person name="Stursova M."/>
            <person name="Weitz H."/>
            <person name="Taylor A."/>
            <person name="Grigoriev I.V."/>
            <person name="Nagy L.G."/>
            <person name="Martin F."/>
            <person name="Kauserud H."/>
        </authorList>
    </citation>
    <scope>NUCLEOTIDE SEQUENCE</scope>
    <source>
        <strain evidence="1">9144</strain>
    </source>
</reference>
<proteinExistence type="predicted"/>
<accession>A0AAD6VUR6</accession>
<keyword evidence="2" id="KW-1185">Reference proteome</keyword>
<evidence type="ECO:0000313" key="2">
    <source>
        <dbReference type="Proteomes" id="UP001219525"/>
    </source>
</evidence>
<evidence type="ECO:0000313" key="1">
    <source>
        <dbReference type="EMBL" id="KAJ7221254.1"/>
    </source>
</evidence>
<protein>
    <submittedName>
        <fullName evidence="1">Uncharacterized protein</fullName>
    </submittedName>
</protein>